<evidence type="ECO:0000313" key="5">
    <source>
        <dbReference type="Proteomes" id="UP000241447"/>
    </source>
</evidence>
<dbReference type="InterPro" id="IPR036737">
    <property type="entry name" value="OmpA-like_sf"/>
</dbReference>
<dbReference type="Gene3D" id="3.30.1330.60">
    <property type="entry name" value="OmpA-like domain"/>
    <property type="match status" value="1"/>
</dbReference>
<name>A0A2R4M8A1_9RHOB</name>
<dbReference type="KEGG" id="cbak:DA792_03400"/>
<dbReference type="InterPro" id="IPR050330">
    <property type="entry name" value="Bact_OuterMem_StrucFunc"/>
</dbReference>
<dbReference type="SUPFAM" id="SSF103088">
    <property type="entry name" value="OmpA-like"/>
    <property type="match status" value="1"/>
</dbReference>
<evidence type="ECO:0000256" key="2">
    <source>
        <dbReference type="SAM" id="SignalP"/>
    </source>
</evidence>
<dbReference type="InterPro" id="IPR006665">
    <property type="entry name" value="OmpA-like"/>
</dbReference>
<dbReference type="PANTHER" id="PTHR30329">
    <property type="entry name" value="STATOR ELEMENT OF FLAGELLAR MOTOR COMPLEX"/>
    <property type="match status" value="1"/>
</dbReference>
<feature type="signal peptide" evidence="2">
    <location>
        <begin position="1"/>
        <end position="29"/>
    </location>
</feature>
<gene>
    <name evidence="4" type="ORF">DA792_03400</name>
</gene>
<dbReference type="EMBL" id="CP028475">
    <property type="protein sequence ID" value="AVW93289.1"/>
    <property type="molecule type" value="Genomic_DNA"/>
</dbReference>
<dbReference type="OrthoDB" id="9782229at2"/>
<dbReference type="GO" id="GO:0016020">
    <property type="term" value="C:membrane"/>
    <property type="evidence" value="ECO:0007669"/>
    <property type="project" value="UniProtKB-UniRule"/>
</dbReference>
<proteinExistence type="predicted"/>
<dbReference type="RefSeq" id="WP_107722538.1">
    <property type="nucleotide sequence ID" value="NZ_CAXBOP010000001.1"/>
</dbReference>
<protein>
    <submittedName>
        <fullName evidence="4">Cell envelope biogenesis protein OmpA</fullName>
    </submittedName>
</protein>
<keyword evidence="2" id="KW-0732">Signal</keyword>
<evidence type="ECO:0000259" key="3">
    <source>
        <dbReference type="PROSITE" id="PS51123"/>
    </source>
</evidence>
<accession>A0A2R4M8A1</accession>
<sequence length="189" mass="20467">MINEFLKKGRVVMACAAIAGLSLSTAAQAQMVSGVVNGERYAPTIWIDPDGCEHWVMDDGVEGYMDLKVDRQGIPTCHPVQACAVMNSDQLFATDRYTISAPGRKRLTDFFAQAGATAYIIVGHTDSRASDEYNMKLSYNRANAVAKIAQGTGARIADVRGYGERMPVASNATAAGMQKNRRVEIICIK</sequence>
<dbReference type="PANTHER" id="PTHR30329:SF21">
    <property type="entry name" value="LIPOPROTEIN YIAD-RELATED"/>
    <property type="match status" value="1"/>
</dbReference>
<organism evidence="4 5">
    <name type="scientific">Celeribacter baekdonensis</name>
    <dbReference type="NCBI Taxonomy" id="875171"/>
    <lineage>
        <taxon>Bacteria</taxon>
        <taxon>Pseudomonadati</taxon>
        <taxon>Pseudomonadota</taxon>
        <taxon>Alphaproteobacteria</taxon>
        <taxon>Rhodobacterales</taxon>
        <taxon>Roseobacteraceae</taxon>
        <taxon>Celeribacter</taxon>
    </lineage>
</organism>
<reference evidence="4 5" key="1">
    <citation type="submission" date="2018-03" db="EMBL/GenBank/DDBJ databases">
        <title>The Complete Genome of Celeribacter baekdonensis strain LH4, a Thiosulfate-Oxidizing Alphaproteobacterium Isolated from Gulf of Mexico Continental Slope Sediments.</title>
        <authorList>
            <person name="Flood B.E."/>
            <person name="Bailey J.V."/>
            <person name="Leprich D."/>
        </authorList>
    </citation>
    <scope>NUCLEOTIDE SEQUENCE [LARGE SCALE GENOMIC DNA]</scope>
    <source>
        <strain evidence="4 5">LH4</strain>
    </source>
</reference>
<dbReference type="AlphaFoldDB" id="A0A2R4M8A1"/>
<dbReference type="PROSITE" id="PS51123">
    <property type="entry name" value="OMPA_2"/>
    <property type="match status" value="1"/>
</dbReference>
<keyword evidence="1" id="KW-0472">Membrane</keyword>
<evidence type="ECO:0000256" key="1">
    <source>
        <dbReference type="PROSITE-ProRule" id="PRU00473"/>
    </source>
</evidence>
<dbReference type="CDD" id="cd07185">
    <property type="entry name" value="OmpA_C-like"/>
    <property type="match status" value="1"/>
</dbReference>
<feature type="chain" id="PRO_5015304057" evidence="2">
    <location>
        <begin position="30"/>
        <end position="189"/>
    </location>
</feature>
<dbReference type="Proteomes" id="UP000241447">
    <property type="component" value="Chromosome"/>
</dbReference>
<dbReference type="Pfam" id="PF00691">
    <property type="entry name" value="OmpA"/>
    <property type="match status" value="1"/>
</dbReference>
<feature type="domain" description="OmpA-like" evidence="3">
    <location>
        <begin position="79"/>
        <end position="189"/>
    </location>
</feature>
<evidence type="ECO:0000313" key="4">
    <source>
        <dbReference type="EMBL" id="AVW93289.1"/>
    </source>
</evidence>